<accession>A0ABT5A273</accession>
<dbReference type="Pfam" id="PF02277">
    <property type="entry name" value="DBI_PRT"/>
    <property type="match status" value="1"/>
</dbReference>
<dbReference type="EMBL" id="JAQMTU010000025">
    <property type="protein sequence ID" value="MDB9485614.1"/>
    <property type="molecule type" value="Genomic_DNA"/>
</dbReference>
<comment type="similarity">
    <text evidence="1">Belongs to the UPF0284 family.</text>
</comment>
<dbReference type="Proteomes" id="UP001212123">
    <property type="component" value="Unassembled WGS sequence"/>
</dbReference>
<dbReference type="PANTHER" id="PTHR38811:SF1">
    <property type="entry name" value="UPF0284 PROTEIN SLL1500"/>
    <property type="match status" value="1"/>
</dbReference>
<sequence>MINIYTQVALGEAWLHRYRGKLPIFACILGFTETGLIPGISAAGLTPEDRQYTACADAEFLYHGAEYYPKYPLPPLTSGASPVLISRAVVANLHIPVYLFNAGLLHIPPVPLIDLGGMAARCLSQGAAMDIATVKQLLTEGLRWGSQLSYDAANSYLILSECVVGGTTTALAILTGLGIDAVGKVNSSHAVCNHKQKWDLVQTGLAKISSSVDALELVAAVGDPMQVVVAGMAIAASRKCGVLLGGGTQMLAVYALIQAIAHTYSLSWKPAEIVIGTTRWVAEDPTGATIDLAQSFSKNSIPTLLATKLSFANSRYPQLQAYERGFVKEGVGAGAACIAASLGENWQQNQLLAAIEAEMEQLSSNQKTQQETKKSSV</sequence>
<dbReference type="CDD" id="cd02439">
    <property type="entry name" value="DMB-PRT_CobT"/>
    <property type="match status" value="1"/>
</dbReference>
<evidence type="ECO:0000313" key="3">
    <source>
        <dbReference type="Proteomes" id="UP001212123"/>
    </source>
</evidence>
<protein>
    <recommendedName>
        <fullName evidence="1">UPF0284 protein PN492_03470</fullName>
    </recommendedName>
</protein>
<dbReference type="RefSeq" id="WP_035368339.1">
    <property type="nucleotide sequence ID" value="NZ_JAQMTU010000025.1"/>
</dbReference>
<evidence type="ECO:0000313" key="2">
    <source>
        <dbReference type="EMBL" id="MDB9485614.1"/>
    </source>
</evidence>
<name>A0ABT5A273_9CYAN</name>
<dbReference type="InterPro" id="IPR036087">
    <property type="entry name" value="Nict_dMeBzImd_PRibTrfase_sf"/>
</dbReference>
<dbReference type="NCBIfam" id="NF003373">
    <property type="entry name" value="PRK04447.1-6"/>
    <property type="match status" value="1"/>
</dbReference>
<dbReference type="Gene3D" id="3.40.50.10210">
    <property type="match status" value="1"/>
</dbReference>
<dbReference type="NCBIfam" id="TIGR00303">
    <property type="entry name" value="nicotinate mononucleotide-dependent phosphoribosyltransferase CobT"/>
    <property type="match status" value="1"/>
</dbReference>
<proteinExistence type="inferred from homology"/>
<dbReference type="InterPro" id="IPR002805">
    <property type="entry name" value="Nict_dMeBzImd_PRibTrfase_arc"/>
</dbReference>
<comment type="caution">
    <text evidence="2">The sequence shown here is derived from an EMBL/GenBank/DDBJ whole genome shotgun (WGS) entry which is preliminary data.</text>
</comment>
<dbReference type="SUPFAM" id="SSF52733">
    <property type="entry name" value="Nicotinate mononucleotide:5,6-dimethylbenzimidazole phosphoribosyltransferase (CobT)"/>
    <property type="match status" value="1"/>
</dbReference>
<evidence type="ECO:0000256" key="1">
    <source>
        <dbReference type="HAMAP-Rule" id="MF_01086"/>
    </source>
</evidence>
<dbReference type="InterPro" id="IPR003200">
    <property type="entry name" value="Nict_dMeBzImd_PRibTrfase"/>
</dbReference>
<organism evidence="2 3">
    <name type="scientific">Dolichospermum circinale CS-537/01</name>
    <dbReference type="NCBI Taxonomy" id="3021739"/>
    <lineage>
        <taxon>Bacteria</taxon>
        <taxon>Bacillati</taxon>
        <taxon>Cyanobacteriota</taxon>
        <taxon>Cyanophyceae</taxon>
        <taxon>Nostocales</taxon>
        <taxon>Aphanizomenonaceae</taxon>
        <taxon>Dolichospermum</taxon>
        <taxon>Dolichospermum circinale</taxon>
    </lineage>
</organism>
<gene>
    <name evidence="2" type="ORF">PN492_03470</name>
</gene>
<reference evidence="2 3" key="1">
    <citation type="submission" date="2023-01" db="EMBL/GenBank/DDBJ databases">
        <title>Genomes from the Australian National Cyanobacteria Reference Collection.</title>
        <authorList>
            <person name="Willis A."/>
            <person name="Lee E.M.F."/>
        </authorList>
    </citation>
    <scope>NUCLEOTIDE SEQUENCE [LARGE SCALE GENOMIC DNA]</scope>
    <source>
        <strain evidence="2 3">CS-537/01</strain>
    </source>
</reference>
<dbReference type="HAMAP" id="MF_01086">
    <property type="entry name" value="UPF0284"/>
    <property type="match status" value="1"/>
</dbReference>
<keyword evidence="3" id="KW-1185">Reference proteome</keyword>
<dbReference type="PANTHER" id="PTHR38811">
    <property type="match status" value="1"/>
</dbReference>